<reference evidence="3" key="1">
    <citation type="journal article" date="2019" name="Int. J. Syst. Evol. Microbiol.">
        <title>The Global Catalogue of Microorganisms (GCM) 10K type strain sequencing project: providing services to taxonomists for standard genome sequencing and annotation.</title>
        <authorList>
            <consortium name="The Broad Institute Genomics Platform"/>
            <consortium name="The Broad Institute Genome Sequencing Center for Infectious Disease"/>
            <person name="Wu L."/>
            <person name="Ma J."/>
        </authorList>
    </citation>
    <scope>NUCLEOTIDE SEQUENCE [LARGE SCALE GENOMIC DNA]</scope>
    <source>
        <strain evidence="3">CGMCC 1.15277</strain>
    </source>
</reference>
<dbReference type="SMART" id="SM00849">
    <property type="entry name" value="Lactamase_B"/>
    <property type="match status" value="1"/>
</dbReference>
<dbReference type="RefSeq" id="WP_343884699.1">
    <property type="nucleotide sequence ID" value="NZ_BAAAKI010000003.1"/>
</dbReference>
<dbReference type="Proteomes" id="UP001596266">
    <property type="component" value="Unassembled WGS sequence"/>
</dbReference>
<proteinExistence type="predicted"/>
<evidence type="ECO:0000313" key="2">
    <source>
        <dbReference type="EMBL" id="MFC6397108.1"/>
    </source>
</evidence>
<dbReference type="Gene3D" id="3.60.15.10">
    <property type="entry name" value="Ribonuclease Z/Hydroxyacylglutathione hydrolase-like"/>
    <property type="match status" value="1"/>
</dbReference>
<evidence type="ECO:0000313" key="3">
    <source>
        <dbReference type="Proteomes" id="UP001596266"/>
    </source>
</evidence>
<dbReference type="EMBL" id="JBHSUA010000018">
    <property type="protein sequence ID" value="MFC6397108.1"/>
    <property type="molecule type" value="Genomic_DNA"/>
</dbReference>
<dbReference type="InterPro" id="IPR050855">
    <property type="entry name" value="NDM-1-like"/>
</dbReference>
<dbReference type="InterPro" id="IPR036866">
    <property type="entry name" value="RibonucZ/Hydroxyglut_hydro"/>
</dbReference>
<dbReference type="Pfam" id="PF00753">
    <property type="entry name" value="Lactamase_B"/>
    <property type="match status" value="1"/>
</dbReference>
<name>A0ABW1X233_9ACTN</name>
<dbReference type="CDD" id="cd16282">
    <property type="entry name" value="metallo-hydrolase-like_MBL-fold"/>
    <property type="match status" value="1"/>
</dbReference>
<comment type="caution">
    <text evidence="2">The sequence shown here is derived from an EMBL/GenBank/DDBJ whole genome shotgun (WGS) entry which is preliminary data.</text>
</comment>
<dbReference type="PANTHER" id="PTHR42951:SF4">
    <property type="entry name" value="ACYL-COENZYME A THIOESTERASE MBLAC2"/>
    <property type="match status" value="1"/>
</dbReference>
<protein>
    <submittedName>
        <fullName evidence="2">MBL fold metallo-hydrolase</fullName>
    </submittedName>
</protein>
<sequence length="297" mass="32043">MREFSMGEWQQVRDGVFWVRLEPASVNAGLVVGETGVLLVDTGSSPEQGRALAESAKELVGRPVTHVVVTHWHFDHFFGLAGIPDVTSIGHDSLMAHLSGDDPDIGAEVVREQLGFELSEVVAPSQEIGMIKAVDLGGRHVEVVHLGKGHTDGDLFVLVPDAEVIFTGDLVETSGAPAIGPDSTLKDWPKAIDGAVKHLREDVDVLFIPGHGDPVGMDVVLQQRADLSALYGVAEDLVRKGVSLDEALADLNGAEQYDWPFDRQDVADRLPLVFDELARAGVTKDKMLPLLNQPHAH</sequence>
<dbReference type="InterPro" id="IPR001279">
    <property type="entry name" value="Metallo-B-lactamas"/>
</dbReference>
<accession>A0ABW1X233</accession>
<keyword evidence="3" id="KW-1185">Reference proteome</keyword>
<evidence type="ECO:0000259" key="1">
    <source>
        <dbReference type="SMART" id="SM00849"/>
    </source>
</evidence>
<organism evidence="2 3">
    <name type="scientific">Luteococcus sanguinis</name>
    <dbReference type="NCBI Taxonomy" id="174038"/>
    <lineage>
        <taxon>Bacteria</taxon>
        <taxon>Bacillati</taxon>
        <taxon>Actinomycetota</taxon>
        <taxon>Actinomycetes</taxon>
        <taxon>Propionibacteriales</taxon>
        <taxon>Propionibacteriaceae</taxon>
        <taxon>Luteococcus</taxon>
    </lineage>
</organism>
<gene>
    <name evidence="2" type="ORF">ACFP57_08975</name>
</gene>
<feature type="domain" description="Metallo-beta-lactamase" evidence="1">
    <location>
        <begin position="25"/>
        <end position="211"/>
    </location>
</feature>
<dbReference type="PANTHER" id="PTHR42951">
    <property type="entry name" value="METALLO-BETA-LACTAMASE DOMAIN-CONTAINING"/>
    <property type="match status" value="1"/>
</dbReference>
<dbReference type="SUPFAM" id="SSF56281">
    <property type="entry name" value="Metallo-hydrolase/oxidoreductase"/>
    <property type="match status" value="1"/>
</dbReference>